<evidence type="ECO:0000313" key="1">
    <source>
        <dbReference type="EMBL" id="KAK6508450.1"/>
    </source>
</evidence>
<dbReference type="AlphaFoldDB" id="A0AAN8N8X1"/>
<name>A0AAN8N8X1_9PEZI</name>
<comment type="caution">
    <text evidence="1">The sequence shown here is derived from an EMBL/GenBank/DDBJ whole genome shotgun (WGS) entry which is preliminary data.</text>
</comment>
<reference evidence="1 2" key="1">
    <citation type="submission" date="2019-10" db="EMBL/GenBank/DDBJ databases">
        <authorList>
            <person name="Palmer J.M."/>
        </authorList>
    </citation>
    <scope>NUCLEOTIDE SEQUENCE [LARGE SCALE GENOMIC DNA]</scope>
    <source>
        <strain evidence="1 2">TWF506</strain>
    </source>
</reference>
<proteinExistence type="predicted"/>
<sequence>MNISDGELGCLPVPHGSQTTLLSGWIQGTALPFYQQPNNIDTLYQNFAIFNRVRNFCKENLEVELERLLKEAESTVEYLTSKDKFYDAAVLVDLMTASPSSYTTNSINARSLDRVSMESPYLGILIENEKKRGQLLYYIKSATIPSANYAPVYKSALQYSDIRDAQAILQRFIEEHLRGALSHSEEGSKNSSSTVYHRIDPLEHRICSWAENDTQLQTVLQNIDITTTAMGRNLLGETGLCIARKHDFSSPQLGIIGYRSIKNDNTATDVRGCGVILATILAGHWNEAASDIIREARAPEESAFFSQVEVPGLDTIQKAFPGFHPRYSNRWSYLDSYQLATLMGNLDFIQQVDTVAPSFFAKAYNRHHGNEDSSIYGYLRGILPELPLAEYHPVILSALAGHIDITRYHLEKNPELSKLETNSWNGRLGALFLIAFKRSDIELLGLLNEVALFELSNGERVVLSRKAAGLAAPIVFQTWMNLAWFDLSGFTWGQESIRCELWRAILGSLQLRYEGTQGTEDRDIQNEKARFIEVIWAMEQSMYLARCGCPSCEEHYLEAHQVLSTFDQS</sequence>
<gene>
    <name evidence="1" type="ORF">TWF506_010541</name>
</gene>
<evidence type="ECO:0000313" key="2">
    <source>
        <dbReference type="Proteomes" id="UP001307849"/>
    </source>
</evidence>
<protein>
    <submittedName>
        <fullName evidence="1">Uncharacterized protein</fullName>
    </submittedName>
</protein>
<accession>A0AAN8N8X1</accession>
<dbReference type="Proteomes" id="UP001307849">
    <property type="component" value="Unassembled WGS sequence"/>
</dbReference>
<dbReference type="EMBL" id="JAVHJM010000008">
    <property type="protein sequence ID" value="KAK6508450.1"/>
    <property type="molecule type" value="Genomic_DNA"/>
</dbReference>
<organism evidence="1 2">
    <name type="scientific">Arthrobotrys conoides</name>
    <dbReference type="NCBI Taxonomy" id="74498"/>
    <lineage>
        <taxon>Eukaryota</taxon>
        <taxon>Fungi</taxon>
        <taxon>Dikarya</taxon>
        <taxon>Ascomycota</taxon>
        <taxon>Pezizomycotina</taxon>
        <taxon>Orbiliomycetes</taxon>
        <taxon>Orbiliales</taxon>
        <taxon>Orbiliaceae</taxon>
        <taxon>Arthrobotrys</taxon>
    </lineage>
</organism>
<keyword evidence="2" id="KW-1185">Reference proteome</keyword>